<gene>
    <name evidence="2" type="ORF">FB380_002068</name>
</gene>
<evidence type="ECO:0000313" key="3">
    <source>
        <dbReference type="Proteomes" id="UP000552836"/>
    </source>
</evidence>
<evidence type="ECO:0000313" key="2">
    <source>
        <dbReference type="EMBL" id="NIH67622.1"/>
    </source>
</evidence>
<feature type="domain" description="Alpha/beta hydrolase" evidence="1">
    <location>
        <begin position="85"/>
        <end position="640"/>
    </location>
</feature>
<protein>
    <recommendedName>
        <fullName evidence="1">Alpha/beta hydrolase domain-containing protein</fullName>
    </recommendedName>
</protein>
<dbReference type="Pfam" id="PF20091">
    <property type="entry name" value="Abhydrolase_10"/>
    <property type="match status" value="1"/>
</dbReference>
<dbReference type="Proteomes" id="UP000552836">
    <property type="component" value="Unassembled WGS sequence"/>
</dbReference>
<dbReference type="EMBL" id="JAAMPA010000001">
    <property type="protein sequence ID" value="NIH67622.1"/>
    <property type="molecule type" value="Genomic_DNA"/>
</dbReference>
<organism evidence="2 3">
    <name type="scientific">Modestobacter marinus</name>
    <dbReference type="NCBI Taxonomy" id="477641"/>
    <lineage>
        <taxon>Bacteria</taxon>
        <taxon>Bacillati</taxon>
        <taxon>Actinomycetota</taxon>
        <taxon>Actinomycetes</taxon>
        <taxon>Geodermatophilales</taxon>
        <taxon>Geodermatophilaceae</taxon>
        <taxon>Modestobacter</taxon>
    </lineage>
</organism>
<dbReference type="InterPro" id="IPR045394">
    <property type="entry name" value="Abhydrolase_dom"/>
</dbReference>
<dbReference type="AlphaFoldDB" id="A0A846LN83"/>
<evidence type="ECO:0000259" key="1">
    <source>
        <dbReference type="Pfam" id="PF20091"/>
    </source>
</evidence>
<sequence length="649" mass="70071">MSVAIPTTAWAAPAVNEHPSRPVADPSVELVIETREPLQDGELFGESGAYERLRGHVLGELDPDAPANAGIVDLDKAPVNDDGMVEYSVDIEIHKPVDADKGNGTLLYEAVNRGRQLMLGSVNGADSLLYEEGFTVVWTGWQGDIPGTETTLVGDFPIATDAGEPIVELVRAEFVDQGTGTWTGDLPYPAATLDRAVTGLSVRERESDPRRPIESWRYLDDRRIEVTSPGEPYSSGAIFEFIYPAKDPIVLGMGFAATRDINSYLRSGDRDSAGNPNPLGVGSIDDTIALGISQSGRFLRDFVYQGFNEDIAGSRVFDGVMPIIAGSRKIWLNDRFAQVGWWSKQHEQHLQEGDQFPFAYGTVRDPLTGREDGILDDCTETDTCPKVVHVDGEYELWGARGSLLVTDGDPAGPRDLEQPAAVRLYLVAGTPHGGADRILPETEDRGICQQVNSPLGNSAVVRALLLRLDGWVAEGVEPPASRYGSVDGRLLVPAGQESTGFPEIPGVTYNGLYNHLAVTDYDAVPPITGAEYGVLVPRVDEDGNALAGIRLPAIEAPLATYTGWNLRAAGHAEGEMCPGAGSFIPLPETRSQRLDTGDPRTSITERYRNYADYVHQFSRAADALVADGHLRPEDAATMVAEADALRLVP</sequence>
<proteinExistence type="predicted"/>
<dbReference type="RefSeq" id="WP_166754988.1">
    <property type="nucleotide sequence ID" value="NZ_BAABJU010000006.1"/>
</dbReference>
<reference evidence="2 3" key="1">
    <citation type="submission" date="2020-02" db="EMBL/GenBank/DDBJ databases">
        <title>Sequencing the genomes of 1000 actinobacteria strains.</title>
        <authorList>
            <person name="Klenk H.-P."/>
        </authorList>
    </citation>
    <scope>NUCLEOTIDE SEQUENCE [LARGE SCALE GENOMIC DNA]</scope>
    <source>
        <strain evidence="2 3">DSM 45201</strain>
    </source>
</reference>
<name>A0A846LN83_9ACTN</name>
<accession>A0A846LN83</accession>
<comment type="caution">
    <text evidence="2">The sequence shown here is derived from an EMBL/GenBank/DDBJ whole genome shotgun (WGS) entry which is preliminary data.</text>
</comment>